<feature type="region of interest" description="Disordered" evidence="1">
    <location>
        <begin position="113"/>
        <end position="148"/>
    </location>
</feature>
<accession>A0A8J2I878</accession>
<dbReference type="OrthoDB" id="3694346at2759"/>
<sequence length="195" mass="21896">MTSSQQPPRPSYDPEDPATYQRLGVPVPVLLRIRELQAYKDWVEDGGLDRFATAYGVRPDFIYHLSDTKPAVVWAFYMELEAVPGLETIMKPTSRADMACMPISTALQLIQETENGWSSEEEADNEDNKGRTEIEEELQGSEEEGVEAVTLDQHKDAQDESEEDLMLLGANRAYLSSPSRIRSIWSSPMKRGLAA</sequence>
<comment type="caution">
    <text evidence="2">The sequence shown here is derived from an EMBL/GenBank/DDBJ whole genome shotgun (WGS) entry which is preliminary data.</text>
</comment>
<dbReference type="RefSeq" id="XP_043167972.1">
    <property type="nucleotide sequence ID" value="XM_043312037.1"/>
</dbReference>
<organism evidence="2 3">
    <name type="scientific">Alternaria atra</name>
    <dbReference type="NCBI Taxonomy" id="119953"/>
    <lineage>
        <taxon>Eukaryota</taxon>
        <taxon>Fungi</taxon>
        <taxon>Dikarya</taxon>
        <taxon>Ascomycota</taxon>
        <taxon>Pezizomycotina</taxon>
        <taxon>Dothideomycetes</taxon>
        <taxon>Pleosporomycetidae</taxon>
        <taxon>Pleosporales</taxon>
        <taxon>Pleosporineae</taxon>
        <taxon>Pleosporaceae</taxon>
        <taxon>Alternaria</taxon>
        <taxon>Alternaria sect. Ulocladioides</taxon>
    </lineage>
</organism>
<gene>
    <name evidence="2" type="ORF">ALTATR162_LOCUS4426</name>
</gene>
<dbReference type="GeneID" id="67016092"/>
<evidence type="ECO:0000313" key="3">
    <source>
        <dbReference type="Proteomes" id="UP000676310"/>
    </source>
</evidence>
<proteinExistence type="predicted"/>
<feature type="compositionally biased region" description="Acidic residues" evidence="1">
    <location>
        <begin position="134"/>
        <end position="146"/>
    </location>
</feature>
<dbReference type="AlphaFoldDB" id="A0A8J2I878"/>
<evidence type="ECO:0000313" key="2">
    <source>
        <dbReference type="EMBL" id="CAG5156629.1"/>
    </source>
</evidence>
<dbReference type="EMBL" id="CAJRGZ010000017">
    <property type="protein sequence ID" value="CAG5156629.1"/>
    <property type="molecule type" value="Genomic_DNA"/>
</dbReference>
<keyword evidence="3" id="KW-1185">Reference proteome</keyword>
<evidence type="ECO:0000256" key="1">
    <source>
        <dbReference type="SAM" id="MobiDB-lite"/>
    </source>
</evidence>
<dbReference type="Proteomes" id="UP000676310">
    <property type="component" value="Unassembled WGS sequence"/>
</dbReference>
<reference evidence="2" key="1">
    <citation type="submission" date="2021-05" db="EMBL/GenBank/DDBJ databases">
        <authorList>
            <person name="Stam R."/>
        </authorList>
    </citation>
    <scope>NUCLEOTIDE SEQUENCE</scope>
    <source>
        <strain evidence="2">CS162</strain>
    </source>
</reference>
<name>A0A8J2I878_9PLEO</name>
<protein>
    <submittedName>
        <fullName evidence="2">Uncharacterized protein</fullName>
    </submittedName>
</protein>